<sequence length="71" mass="7794">MLQFAAIIATLLPWHPSSPMEGGGRSANNYRTGACGMANISGPGQRYRFAIRSATQHRQRPPYHHHPNVPG</sequence>
<feature type="chain" id="PRO_5014908531" evidence="1">
    <location>
        <begin position="20"/>
        <end position="71"/>
    </location>
</feature>
<feature type="signal peptide" evidence="1">
    <location>
        <begin position="1"/>
        <end position="19"/>
    </location>
</feature>
<evidence type="ECO:0000313" key="2">
    <source>
        <dbReference type="EMBL" id="MBW63491.1"/>
    </source>
</evidence>
<reference evidence="2" key="1">
    <citation type="submission" date="2018-01" db="EMBL/GenBank/DDBJ databases">
        <title>An insight into the sialome of Amazonian anophelines.</title>
        <authorList>
            <person name="Ribeiro J.M."/>
            <person name="Scarpassa V."/>
            <person name="Calvo E."/>
        </authorList>
    </citation>
    <scope>NUCLEOTIDE SEQUENCE</scope>
    <source>
        <tissue evidence="2">Salivary glands</tissue>
    </source>
</reference>
<keyword evidence="1" id="KW-0732">Signal</keyword>
<organism evidence="2">
    <name type="scientific">Anopheles marajoara</name>
    <dbReference type="NCBI Taxonomy" id="58244"/>
    <lineage>
        <taxon>Eukaryota</taxon>
        <taxon>Metazoa</taxon>
        <taxon>Ecdysozoa</taxon>
        <taxon>Arthropoda</taxon>
        <taxon>Hexapoda</taxon>
        <taxon>Insecta</taxon>
        <taxon>Pterygota</taxon>
        <taxon>Neoptera</taxon>
        <taxon>Endopterygota</taxon>
        <taxon>Diptera</taxon>
        <taxon>Nematocera</taxon>
        <taxon>Culicoidea</taxon>
        <taxon>Culicidae</taxon>
        <taxon>Anophelinae</taxon>
        <taxon>Anopheles</taxon>
    </lineage>
</organism>
<dbReference type="EMBL" id="GGFJ01014350">
    <property type="protein sequence ID" value="MBW63491.1"/>
    <property type="molecule type" value="Transcribed_RNA"/>
</dbReference>
<proteinExistence type="predicted"/>
<name>A0A2M4CE94_9DIPT</name>
<protein>
    <submittedName>
        <fullName evidence="2">Putative secreted protein</fullName>
    </submittedName>
</protein>
<accession>A0A2M4CE94</accession>
<evidence type="ECO:0000256" key="1">
    <source>
        <dbReference type="SAM" id="SignalP"/>
    </source>
</evidence>
<dbReference type="AlphaFoldDB" id="A0A2M4CE94"/>